<dbReference type="InterPro" id="IPR037293">
    <property type="entry name" value="Gal_Oxidase_central_sf"/>
</dbReference>
<evidence type="ECO:0000313" key="4">
    <source>
        <dbReference type="EMBL" id="CAH3120662.1"/>
    </source>
</evidence>
<dbReference type="Gene3D" id="2.130.10.80">
    <property type="entry name" value="Galactose oxidase/kelch, beta-propeller"/>
    <property type="match status" value="1"/>
</dbReference>
<dbReference type="Pfam" id="PF00651">
    <property type="entry name" value="BTB"/>
    <property type="match status" value="1"/>
</dbReference>
<dbReference type="EMBL" id="CALNXK010000035">
    <property type="protein sequence ID" value="CAH3120662.1"/>
    <property type="molecule type" value="Genomic_DNA"/>
</dbReference>
<dbReference type="Gene3D" id="3.30.710.10">
    <property type="entry name" value="Potassium Channel Kv1.1, Chain A"/>
    <property type="match status" value="1"/>
</dbReference>
<dbReference type="Gene3D" id="2.120.10.80">
    <property type="entry name" value="Kelch-type beta propeller"/>
    <property type="match status" value="1"/>
</dbReference>
<dbReference type="InterPro" id="IPR006652">
    <property type="entry name" value="Kelch_1"/>
</dbReference>
<reference evidence="4 5" key="1">
    <citation type="submission" date="2022-05" db="EMBL/GenBank/DDBJ databases">
        <authorList>
            <consortium name="Genoscope - CEA"/>
            <person name="William W."/>
        </authorList>
    </citation>
    <scope>NUCLEOTIDE SEQUENCE [LARGE SCALE GENOMIC DNA]</scope>
</reference>
<sequence>MDLKRNSKRSLLGVKDDCCASTLSDGCSETASLCLRLQHAQSLLAALERLRNREELCDVILKIAETEIKAHRVVLAAVSPYFNAMFTGDHKESRQNVIQLNGLDPSAVCLFVEFAYVAKVKITADNVQSLLTAASLLQVESLVEKCCHFLESELHPSNCLGIRRFAESHGCFALSKIAKQYAMRNFDQTTQLEEFLQCSIEGVIEILSEDVLYVRHEEEIYEAALRWLNYSKQDRLEKFPKLAEVIRFPLMAWEFLVTKVLDDGLITSNPHTLYLFEEARRYHLAPQLRHEMNQGSRLRPRKLYGQAEWIYVIGGETSPGRNTVKSVEKYNPTTDTWCEVSPMLTPRRGLGAAILDGILYVVGGSDGIAAVNQVEYYDPSLDAWASTANMIEHRSSVGVAVLDGFLYAVGGYNGQATVKTVERYNPRMAEWQMITEMTTERSMLGAASLNGELYAVGGYDGIFDLSSVERYNSQTNVWYQVSPMKTPRCLVGVAVLNGHLFAIGGCNGQSLETVEIYSPDKNTWTIIAPMKQRRSDVGTAVVDGLLYIVGGSDGMEYLNSMEVFHPQKRKWTSSTSMQTTRKRFGCCS</sequence>
<dbReference type="SUPFAM" id="SSF54695">
    <property type="entry name" value="POZ domain"/>
    <property type="match status" value="1"/>
</dbReference>
<dbReference type="SMART" id="SM00875">
    <property type="entry name" value="BACK"/>
    <property type="match status" value="1"/>
</dbReference>
<accession>A0ABN8NTR5</accession>
<gene>
    <name evidence="4" type="ORF">PLOB_00028437</name>
</gene>
<dbReference type="InterPro" id="IPR011333">
    <property type="entry name" value="SKP1/BTB/POZ_sf"/>
</dbReference>
<evidence type="ECO:0000313" key="5">
    <source>
        <dbReference type="Proteomes" id="UP001159405"/>
    </source>
</evidence>
<proteinExistence type="predicted"/>
<dbReference type="PANTHER" id="PTHR24412:SF441">
    <property type="entry name" value="KELCH-LIKE PROTEIN 28"/>
    <property type="match status" value="1"/>
</dbReference>
<dbReference type="InterPro" id="IPR015915">
    <property type="entry name" value="Kelch-typ_b-propeller"/>
</dbReference>
<dbReference type="InterPro" id="IPR011705">
    <property type="entry name" value="BACK"/>
</dbReference>
<evidence type="ECO:0000259" key="3">
    <source>
        <dbReference type="PROSITE" id="PS50097"/>
    </source>
</evidence>
<dbReference type="PROSITE" id="PS50097">
    <property type="entry name" value="BTB"/>
    <property type="match status" value="1"/>
</dbReference>
<dbReference type="InterPro" id="IPR000210">
    <property type="entry name" value="BTB/POZ_dom"/>
</dbReference>
<dbReference type="SUPFAM" id="SSF117281">
    <property type="entry name" value="Kelch motif"/>
    <property type="match status" value="1"/>
</dbReference>
<evidence type="ECO:0000256" key="2">
    <source>
        <dbReference type="ARBA" id="ARBA00022737"/>
    </source>
</evidence>
<dbReference type="Proteomes" id="UP001159405">
    <property type="component" value="Unassembled WGS sequence"/>
</dbReference>
<dbReference type="Gene3D" id="1.25.40.420">
    <property type="match status" value="1"/>
</dbReference>
<dbReference type="Pfam" id="PF07707">
    <property type="entry name" value="BACK"/>
    <property type="match status" value="1"/>
</dbReference>
<keyword evidence="1" id="KW-0880">Kelch repeat</keyword>
<dbReference type="Pfam" id="PF01344">
    <property type="entry name" value="Kelch_1"/>
    <property type="match status" value="6"/>
</dbReference>
<name>A0ABN8NTR5_9CNID</name>
<feature type="domain" description="BTB" evidence="3">
    <location>
        <begin position="57"/>
        <end position="124"/>
    </location>
</feature>
<keyword evidence="5" id="KW-1185">Reference proteome</keyword>
<dbReference type="PIRSF" id="PIRSF037037">
    <property type="entry name" value="Kelch-like_protein_gigaxonin"/>
    <property type="match status" value="1"/>
</dbReference>
<protein>
    <recommendedName>
        <fullName evidence="3">BTB domain-containing protein</fullName>
    </recommendedName>
</protein>
<keyword evidence="2" id="KW-0677">Repeat</keyword>
<dbReference type="SMART" id="SM00225">
    <property type="entry name" value="BTB"/>
    <property type="match status" value="1"/>
</dbReference>
<dbReference type="InterPro" id="IPR017096">
    <property type="entry name" value="BTB-kelch_protein"/>
</dbReference>
<organism evidence="4 5">
    <name type="scientific">Porites lobata</name>
    <dbReference type="NCBI Taxonomy" id="104759"/>
    <lineage>
        <taxon>Eukaryota</taxon>
        <taxon>Metazoa</taxon>
        <taxon>Cnidaria</taxon>
        <taxon>Anthozoa</taxon>
        <taxon>Hexacorallia</taxon>
        <taxon>Scleractinia</taxon>
        <taxon>Fungiina</taxon>
        <taxon>Poritidae</taxon>
        <taxon>Porites</taxon>
    </lineage>
</organism>
<evidence type="ECO:0000256" key="1">
    <source>
        <dbReference type="ARBA" id="ARBA00022441"/>
    </source>
</evidence>
<comment type="caution">
    <text evidence="4">The sequence shown here is derived from an EMBL/GenBank/DDBJ whole genome shotgun (WGS) entry which is preliminary data.</text>
</comment>
<dbReference type="SMART" id="SM00612">
    <property type="entry name" value="Kelch"/>
    <property type="match status" value="6"/>
</dbReference>
<dbReference type="PANTHER" id="PTHR24412">
    <property type="entry name" value="KELCH PROTEIN"/>
    <property type="match status" value="1"/>
</dbReference>